<dbReference type="InterPro" id="IPR022641">
    <property type="entry name" value="CheR_N"/>
</dbReference>
<dbReference type="RefSeq" id="WP_254435284.1">
    <property type="nucleotide sequence ID" value="NZ_CABPSE010000008.1"/>
</dbReference>
<reference evidence="7 8" key="1">
    <citation type="submission" date="2019-08" db="EMBL/GenBank/DDBJ databases">
        <authorList>
            <person name="Peeters C."/>
        </authorList>
    </citation>
    <scope>NUCLEOTIDE SEQUENCE [LARGE SCALE GENOMIC DNA]</scope>
    <source>
        <strain evidence="7 8">LMG 31111</strain>
    </source>
</reference>
<dbReference type="AlphaFoldDB" id="A0A5E4VG90"/>
<keyword evidence="3 7" id="KW-0489">Methyltransferase</keyword>
<dbReference type="GO" id="GO:0008983">
    <property type="term" value="F:protein-glutamate O-methyltransferase activity"/>
    <property type="evidence" value="ECO:0007669"/>
    <property type="project" value="UniProtKB-EC"/>
</dbReference>
<evidence type="ECO:0000313" key="8">
    <source>
        <dbReference type="Proteomes" id="UP000383971"/>
    </source>
</evidence>
<accession>A0A5E4VG90</accession>
<dbReference type="Gene3D" id="1.10.155.10">
    <property type="entry name" value="Chemotaxis receptor methyltransferase CheR, N-terminal domain"/>
    <property type="match status" value="1"/>
</dbReference>
<evidence type="ECO:0000313" key="7">
    <source>
        <dbReference type="EMBL" id="VVE10813.1"/>
    </source>
</evidence>
<dbReference type="Pfam" id="PF01739">
    <property type="entry name" value="CheR"/>
    <property type="match status" value="1"/>
</dbReference>
<dbReference type="CDD" id="cd02440">
    <property type="entry name" value="AdoMet_MTases"/>
    <property type="match status" value="1"/>
</dbReference>
<sequence length="282" mass="32269">MAMEIEAEADPGTQLALLRAVHRYTGISMNEKKWTMLQGRLRPRLRTLSLRCYRDYLSLLENTPDEVRNFVNLVTTNETTFFRTPRVWDYFSAYYLPRWHASNPGRTFRMWSAAAASGEEPYSAAMLCEEFRARHTGFQYQIHATDISSQVLAAAMAGNYAGRSIDGLKQQRPPMLAKYFRPNAGGFSVVAELRSHMTFAEHNLYQRMARREAFDLVMLRNVLIYFETADQERVLENVRRTLAPEGVLIVGESESLARLSTGYRFEQPLIYRNQGASNGAVA</sequence>
<name>A0A5E4VG90_9BURK</name>
<dbReference type="PROSITE" id="PS50123">
    <property type="entry name" value="CHER"/>
    <property type="match status" value="1"/>
</dbReference>
<organism evidence="7 8">
    <name type="scientific">Pandoraea communis</name>
    <dbReference type="NCBI Taxonomy" id="2508297"/>
    <lineage>
        <taxon>Bacteria</taxon>
        <taxon>Pseudomonadati</taxon>
        <taxon>Pseudomonadota</taxon>
        <taxon>Betaproteobacteria</taxon>
        <taxon>Burkholderiales</taxon>
        <taxon>Burkholderiaceae</taxon>
        <taxon>Pandoraea</taxon>
    </lineage>
</organism>
<dbReference type="InterPro" id="IPR050903">
    <property type="entry name" value="Bact_Chemotaxis_MeTrfase"/>
</dbReference>
<dbReference type="InterPro" id="IPR036804">
    <property type="entry name" value="CheR_N_sf"/>
</dbReference>
<dbReference type="EMBL" id="CABPSE010000008">
    <property type="protein sequence ID" value="VVE10813.1"/>
    <property type="molecule type" value="Genomic_DNA"/>
</dbReference>
<dbReference type="SUPFAM" id="SSF53335">
    <property type="entry name" value="S-adenosyl-L-methionine-dependent methyltransferases"/>
    <property type="match status" value="1"/>
</dbReference>
<dbReference type="GO" id="GO:0032259">
    <property type="term" value="P:methylation"/>
    <property type="evidence" value="ECO:0007669"/>
    <property type="project" value="UniProtKB-KW"/>
</dbReference>
<dbReference type="InterPro" id="IPR000780">
    <property type="entry name" value="CheR_MeTrfase"/>
</dbReference>
<dbReference type="SMART" id="SM00138">
    <property type="entry name" value="MeTrc"/>
    <property type="match status" value="1"/>
</dbReference>
<dbReference type="Gene3D" id="3.40.50.150">
    <property type="entry name" value="Vaccinia Virus protein VP39"/>
    <property type="match status" value="1"/>
</dbReference>
<evidence type="ECO:0000256" key="1">
    <source>
        <dbReference type="ARBA" id="ARBA00001541"/>
    </source>
</evidence>
<gene>
    <name evidence="7" type="ORF">PCO31111_02643</name>
</gene>
<dbReference type="InterPro" id="IPR029063">
    <property type="entry name" value="SAM-dependent_MTases_sf"/>
</dbReference>
<keyword evidence="4 7" id="KW-0808">Transferase</keyword>
<dbReference type="PANTHER" id="PTHR24422">
    <property type="entry name" value="CHEMOTAXIS PROTEIN METHYLTRANSFERASE"/>
    <property type="match status" value="1"/>
</dbReference>
<dbReference type="InterPro" id="IPR022642">
    <property type="entry name" value="CheR_C"/>
</dbReference>
<keyword evidence="5" id="KW-0949">S-adenosyl-L-methionine</keyword>
<dbReference type="Proteomes" id="UP000383971">
    <property type="component" value="Unassembled WGS sequence"/>
</dbReference>
<comment type="catalytic activity">
    <reaction evidence="1">
        <text>L-glutamyl-[protein] + S-adenosyl-L-methionine = [protein]-L-glutamate 5-O-methyl ester + S-adenosyl-L-homocysteine</text>
        <dbReference type="Rhea" id="RHEA:24452"/>
        <dbReference type="Rhea" id="RHEA-COMP:10208"/>
        <dbReference type="Rhea" id="RHEA-COMP:10311"/>
        <dbReference type="ChEBI" id="CHEBI:29973"/>
        <dbReference type="ChEBI" id="CHEBI:57856"/>
        <dbReference type="ChEBI" id="CHEBI:59789"/>
        <dbReference type="ChEBI" id="CHEBI:82795"/>
        <dbReference type="EC" id="2.1.1.80"/>
    </reaction>
</comment>
<evidence type="ECO:0000259" key="6">
    <source>
        <dbReference type="PROSITE" id="PS50123"/>
    </source>
</evidence>
<dbReference type="PANTHER" id="PTHR24422:SF26">
    <property type="entry name" value="CHEMOTAXIS PROTEIN METHYLTRANSFERASE"/>
    <property type="match status" value="1"/>
</dbReference>
<protein>
    <recommendedName>
        <fullName evidence="2">protein-glutamate O-methyltransferase</fullName>
        <ecNumber evidence="2">2.1.1.80</ecNumber>
    </recommendedName>
</protein>
<evidence type="ECO:0000256" key="2">
    <source>
        <dbReference type="ARBA" id="ARBA00012534"/>
    </source>
</evidence>
<evidence type="ECO:0000256" key="4">
    <source>
        <dbReference type="ARBA" id="ARBA00022679"/>
    </source>
</evidence>
<dbReference type="EC" id="2.1.1.80" evidence="2"/>
<evidence type="ECO:0000256" key="3">
    <source>
        <dbReference type="ARBA" id="ARBA00022603"/>
    </source>
</evidence>
<dbReference type="PRINTS" id="PR00996">
    <property type="entry name" value="CHERMTFRASE"/>
</dbReference>
<keyword evidence="8" id="KW-1185">Reference proteome</keyword>
<evidence type="ECO:0000256" key="5">
    <source>
        <dbReference type="ARBA" id="ARBA00022691"/>
    </source>
</evidence>
<dbReference type="SUPFAM" id="SSF47757">
    <property type="entry name" value="Chemotaxis receptor methyltransferase CheR, N-terminal domain"/>
    <property type="match status" value="1"/>
</dbReference>
<proteinExistence type="predicted"/>
<dbReference type="Pfam" id="PF03705">
    <property type="entry name" value="CheR_N"/>
    <property type="match status" value="1"/>
</dbReference>
<feature type="domain" description="CheR-type methyltransferase" evidence="6">
    <location>
        <begin position="21"/>
        <end position="266"/>
    </location>
</feature>